<feature type="transmembrane region" description="Helical" evidence="1">
    <location>
        <begin position="129"/>
        <end position="149"/>
    </location>
</feature>
<dbReference type="EMBL" id="CP003587">
    <property type="protein sequence ID" value="AGY57659.1"/>
    <property type="molecule type" value="Genomic_DNA"/>
</dbReference>
<reference evidence="2 3" key="1">
    <citation type="journal article" date="2013" name="PLoS ONE">
        <title>Cultivation and Complete Genome Sequencing of Gloeobacter kilaueensis sp. nov., from a Lava Cave in Kilauea Caldera, Hawai'i.</title>
        <authorList>
            <person name="Saw J.H."/>
            <person name="Schatz M."/>
            <person name="Brown M.V."/>
            <person name="Kunkel D.D."/>
            <person name="Foster J.S."/>
            <person name="Shick H."/>
            <person name="Christensen S."/>
            <person name="Hou S."/>
            <person name="Wan X."/>
            <person name="Donachie S.P."/>
        </authorList>
    </citation>
    <scope>NUCLEOTIDE SEQUENCE [LARGE SCALE GENOMIC DNA]</scope>
    <source>
        <strain evidence="3">JS</strain>
    </source>
</reference>
<gene>
    <name evidence="2" type="ORF">GKIL_1413</name>
</gene>
<sequence>MSWIRSLIDKFFAPLFENENRFALTLTALFFVLGAAGLVNHAMWRDEINVWLIVRDSPSLPALLSNIKYEGHPALWYLCLYPLSRLSHNPALMQVFHLLLATLSVYLFVRHSPFTRPQKLLYLFGYLPFYEYLLISRNYAFGILLVFAFCTVHRTQPRKYLILSLLLALLANTNAYGLLIAGCLQAMLLLECATKGRPWGQVLAGSGVFGLGAVAALALIIPNKDNTLAGGATGWTLYFDLNHFFTALTRIWSGYIVVLVPNDAHAWEMVLFSIPAIGLLAFGGALLLRKPVACFFYLSATASLFVLTYVKFIGAQRHFGHFFIVLLAALWLAEHYAESDRLPGRLQRWADFAERYRGRFLTTILVFQLAGGIVAYCRDWLVPYSASREAADFIHGHGLDRFFIVGSRDYAISPLCGYLDRQIYYPENRRLSSFVLFNGARKEVDAKETLDQVYQLLEKGTPEPILLILNHPVEPAVAAGLNVRVMAQFTDSFISEEVYYLYLVTVRHSR</sequence>
<keyword evidence="1" id="KW-0812">Transmembrane</keyword>
<feature type="transmembrane region" description="Helical" evidence="1">
    <location>
        <begin position="91"/>
        <end position="109"/>
    </location>
</feature>
<dbReference type="STRING" id="1183438.GKIL_1413"/>
<dbReference type="Proteomes" id="UP000017396">
    <property type="component" value="Chromosome"/>
</dbReference>
<accession>U5QJ56</accession>
<proteinExistence type="predicted"/>
<protein>
    <recommendedName>
        <fullName evidence="4">Glycosyltransferase RgtA/B/C/D-like domain-containing protein</fullName>
    </recommendedName>
</protein>
<evidence type="ECO:0000313" key="3">
    <source>
        <dbReference type="Proteomes" id="UP000017396"/>
    </source>
</evidence>
<dbReference type="AlphaFoldDB" id="U5QJ56"/>
<evidence type="ECO:0000256" key="1">
    <source>
        <dbReference type="SAM" id="Phobius"/>
    </source>
</evidence>
<dbReference type="RefSeq" id="WP_023172757.1">
    <property type="nucleotide sequence ID" value="NC_022600.1"/>
</dbReference>
<feature type="transmembrane region" description="Helical" evidence="1">
    <location>
        <begin position="20"/>
        <end position="39"/>
    </location>
</feature>
<keyword evidence="1" id="KW-0472">Membrane</keyword>
<feature type="transmembrane region" description="Helical" evidence="1">
    <location>
        <begin position="266"/>
        <end position="288"/>
    </location>
</feature>
<feature type="transmembrane region" description="Helical" evidence="1">
    <location>
        <begin position="161"/>
        <end position="190"/>
    </location>
</feature>
<feature type="transmembrane region" description="Helical" evidence="1">
    <location>
        <begin position="241"/>
        <end position="260"/>
    </location>
</feature>
<dbReference type="HOGENOM" id="CLU_519576_0_0_3"/>
<feature type="transmembrane region" description="Helical" evidence="1">
    <location>
        <begin position="202"/>
        <end position="221"/>
    </location>
</feature>
<dbReference type="PATRIC" id="fig|1183438.3.peg.1391"/>
<organism evidence="2 3">
    <name type="scientific">Gloeobacter kilaueensis (strain ATCC BAA-2537 / CCAP 1431/1 / ULC 316 / JS1)</name>
    <dbReference type="NCBI Taxonomy" id="1183438"/>
    <lineage>
        <taxon>Bacteria</taxon>
        <taxon>Bacillati</taxon>
        <taxon>Cyanobacteriota</taxon>
        <taxon>Cyanophyceae</taxon>
        <taxon>Gloeobacterales</taxon>
        <taxon>Gloeobacteraceae</taxon>
        <taxon>Gloeobacter</taxon>
    </lineage>
</organism>
<dbReference type="eggNOG" id="ENOG502ZBCR">
    <property type="taxonomic scope" value="Bacteria"/>
</dbReference>
<dbReference type="KEGG" id="glj:GKIL_1413"/>
<feature type="transmembrane region" description="Helical" evidence="1">
    <location>
        <begin position="295"/>
        <end position="313"/>
    </location>
</feature>
<keyword evidence="3" id="KW-1185">Reference proteome</keyword>
<name>U5QJ56_GLOK1</name>
<keyword evidence="1" id="KW-1133">Transmembrane helix</keyword>
<evidence type="ECO:0008006" key="4">
    <source>
        <dbReference type="Google" id="ProtNLM"/>
    </source>
</evidence>
<dbReference type="OrthoDB" id="8895194at2"/>
<evidence type="ECO:0000313" key="2">
    <source>
        <dbReference type="EMBL" id="AGY57659.1"/>
    </source>
</evidence>